<feature type="compositionally biased region" description="Acidic residues" evidence="4">
    <location>
        <begin position="88"/>
        <end position="99"/>
    </location>
</feature>
<proteinExistence type="inferred from homology"/>
<sequence length="432" mass="48920">MSLMPRSQRTLLGAKKTKKVHALENMSALLDVQSKGHNSSEEVVSDGRSEQQDAMMMPAKDVVEVGVVLVSSALDGDDHDDSAAHTQEEEEEEEEEDSVVNEKFANVPFNNLSCEFGIREFRPGKPWSAIRELHRTLDPQRDVVERSACQTAAGRALWNHVIHDPLAEVLAGDSFLSSLQEKMKKDWQSNAREVPGVMLAVRTLWFDSRLSQALNRFPPYCTPQVVLLGAGMDARAYRMSSLKECSVFEVDFLKVVQLKESLLQALVDGGQMLPELHAKSVQRVAADVASQDWFLRLVNAGFNQDWPTVWMLEGFLYYLHEFDAKETLKCISLNCKNETILLADFMNESSTHMARELDTHFYFHSDWPEELLPHLGFSNVKVSQIGDVDANFGLLEDELNLFNQIRQVPRHIKADIHGKPYRRLLLVETRAP</sequence>
<dbReference type="Gene3D" id="3.40.50.150">
    <property type="entry name" value="Vaccinia Virus protein VP39"/>
    <property type="match status" value="1"/>
</dbReference>
<feature type="region of interest" description="Disordered" evidence="4">
    <location>
        <begin position="32"/>
        <end position="52"/>
    </location>
</feature>
<evidence type="ECO:0000256" key="1">
    <source>
        <dbReference type="ARBA" id="ARBA00008138"/>
    </source>
</evidence>
<dbReference type="PANTHER" id="PTHR43619:SF8">
    <property type="entry name" value="LEUCINE CARBOXYL METHYLTRANSFERASE"/>
    <property type="match status" value="1"/>
</dbReference>
<evidence type="ECO:0000313" key="5">
    <source>
        <dbReference type="EMBL" id="CAK9278887.1"/>
    </source>
</evidence>
<dbReference type="NCBIfam" id="TIGR00027">
    <property type="entry name" value="mthyl_TIGR00027"/>
    <property type="match status" value="1"/>
</dbReference>
<dbReference type="InterPro" id="IPR011610">
    <property type="entry name" value="SAM_mthyl_Trfase_ML2640-like"/>
</dbReference>
<accession>A0ABP0XIE0</accession>
<protein>
    <recommendedName>
        <fullName evidence="7">S-adenosyl-L-methionine-dependent methyltransferase</fullName>
    </recommendedName>
</protein>
<dbReference type="Proteomes" id="UP001497444">
    <property type="component" value="Chromosome 9"/>
</dbReference>
<name>A0ABP0XIE0_9BRYO</name>
<evidence type="ECO:0008006" key="7">
    <source>
        <dbReference type="Google" id="ProtNLM"/>
    </source>
</evidence>
<dbReference type="PANTHER" id="PTHR43619">
    <property type="entry name" value="S-ADENOSYL-L-METHIONINE-DEPENDENT METHYLTRANSFERASE YKTD-RELATED"/>
    <property type="match status" value="1"/>
</dbReference>
<gene>
    <name evidence="5" type="ORF">CSSPJE1EN1_LOCUS24365</name>
</gene>
<organism evidence="5 6">
    <name type="scientific">Sphagnum jensenii</name>
    <dbReference type="NCBI Taxonomy" id="128206"/>
    <lineage>
        <taxon>Eukaryota</taxon>
        <taxon>Viridiplantae</taxon>
        <taxon>Streptophyta</taxon>
        <taxon>Embryophyta</taxon>
        <taxon>Bryophyta</taxon>
        <taxon>Sphagnophytina</taxon>
        <taxon>Sphagnopsida</taxon>
        <taxon>Sphagnales</taxon>
        <taxon>Sphagnaceae</taxon>
        <taxon>Sphagnum</taxon>
    </lineage>
</organism>
<feature type="region of interest" description="Disordered" evidence="4">
    <location>
        <begin position="74"/>
        <end position="101"/>
    </location>
</feature>
<reference evidence="5" key="1">
    <citation type="submission" date="2024-02" db="EMBL/GenBank/DDBJ databases">
        <authorList>
            <consortium name="ELIXIR-Norway"/>
            <consortium name="Elixir Norway"/>
        </authorList>
    </citation>
    <scope>NUCLEOTIDE SEQUENCE</scope>
</reference>
<dbReference type="SUPFAM" id="SSF53335">
    <property type="entry name" value="S-adenosyl-L-methionine-dependent methyltransferases"/>
    <property type="match status" value="1"/>
</dbReference>
<dbReference type="InterPro" id="IPR029063">
    <property type="entry name" value="SAM-dependent_MTases_sf"/>
</dbReference>
<comment type="similarity">
    <text evidence="1">Belongs to the UPF0677 family.</text>
</comment>
<keyword evidence="6" id="KW-1185">Reference proteome</keyword>
<dbReference type="EMBL" id="OZ020104">
    <property type="protein sequence ID" value="CAK9278887.1"/>
    <property type="molecule type" value="Genomic_DNA"/>
</dbReference>
<dbReference type="InterPro" id="IPR007213">
    <property type="entry name" value="Ppm1/Ppm2/Tcmp"/>
</dbReference>
<evidence type="ECO:0000256" key="2">
    <source>
        <dbReference type="ARBA" id="ARBA00022603"/>
    </source>
</evidence>
<keyword evidence="2" id="KW-0489">Methyltransferase</keyword>
<dbReference type="Pfam" id="PF04072">
    <property type="entry name" value="LCM"/>
    <property type="match status" value="1"/>
</dbReference>
<evidence type="ECO:0000256" key="3">
    <source>
        <dbReference type="ARBA" id="ARBA00022679"/>
    </source>
</evidence>
<evidence type="ECO:0000313" key="6">
    <source>
        <dbReference type="Proteomes" id="UP001497444"/>
    </source>
</evidence>
<keyword evidence="3" id="KW-0808">Transferase</keyword>
<evidence type="ECO:0000256" key="4">
    <source>
        <dbReference type="SAM" id="MobiDB-lite"/>
    </source>
</evidence>